<name>A0A812Y8M0_SYMPI</name>
<dbReference type="Proteomes" id="UP000649617">
    <property type="component" value="Unassembled WGS sequence"/>
</dbReference>
<evidence type="ECO:0000313" key="1">
    <source>
        <dbReference type="EMBL" id="CAE7771836.1"/>
    </source>
</evidence>
<comment type="caution">
    <text evidence="1">The sequence shown here is derived from an EMBL/GenBank/DDBJ whole genome shotgun (WGS) entry which is preliminary data.</text>
</comment>
<dbReference type="EMBL" id="CAJNIZ010047615">
    <property type="protein sequence ID" value="CAE7771836.1"/>
    <property type="molecule type" value="Genomic_DNA"/>
</dbReference>
<gene>
    <name evidence="1" type="ORF">SPIL2461_LOCUS22755</name>
</gene>
<keyword evidence="2" id="KW-1185">Reference proteome</keyword>
<dbReference type="AlphaFoldDB" id="A0A812Y8M0"/>
<protein>
    <submittedName>
        <fullName evidence="1">Uncharacterized protein</fullName>
    </submittedName>
</protein>
<evidence type="ECO:0000313" key="2">
    <source>
        <dbReference type="Proteomes" id="UP000649617"/>
    </source>
</evidence>
<organism evidence="1 2">
    <name type="scientific">Symbiodinium pilosum</name>
    <name type="common">Dinoflagellate</name>
    <dbReference type="NCBI Taxonomy" id="2952"/>
    <lineage>
        <taxon>Eukaryota</taxon>
        <taxon>Sar</taxon>
        <taxon>Alveolata</taxon>
        <taxon>Dinophyceae</taxon>
        <taxon>Suessiales</taxon>
        <taxon>Symbiodiniaceae</taxon>
        <taxon>Symbiodinium</taxon>
    </lineage>
</organism>
<proteinExistence type="predicted"/>
<reference evidence="1" key="1">
    <citation type="submission" date="2021-02" db="EMBL/GenBank/DDBJ databases">
        <authorList>
            <person name="Dougan E. K."/>
            <person name="Rhodes N."/>
            <person name="Thang M."/>
            <person name="Chan C."/>
        </authorList>
    </citation>
    <scope>NUCLEOTIDE SEQUENCE</scope>
</reference>
<sequence>MAWTPGQALGKGLWMSSRSAALRPLQSTFEVTESLLWVTRRISHRSSWRQTCVQRSRPRACWTRVWRWLGTVWVGELLCSMLRTIRKTCAF</sequence>
<accession>A0A812Y8M0</accession>